<comment type="caution">
    <text evidence="3">The sequence shown here is derived from an EMBL/GenBank/DDBJ whole genome shotgun (WGS) entry which is preliminary data.</text>
</comment>
<evidence type="ECO:0000259" key="2">
    <source>
        <dbReference type="Pfam" id="PF07833"/>
    </source>
</evidence>
<reference evidence="3 4" key="1">
    <citation type="submission" date="2021-03" db="EMBL/GenBank/DDBJ databases">
        <title>Genomic Encyclopedia of Type Strains, Phase IV (KMG-IV): sequencing the most valuable type-strain genomes for metagenomic binning, comparative biology and taxonomic classification.</title>
        <authorList>
            <person name="Goeker M."/>
        </authorList>
    </citation>
    <scope>NUCLEOTIDE SEQUENCE [LARGE SCALE GENOMIC DNA]</scope>
    <source>
        <strain evidence="3 4">DSM 26806</strain>
    </source>
</reference>
<name>A0ABS4JF37_9BACL</name>
<organism evidence="3 4">
    <name type="scientific">Paenibacillus shirakamiensis</name>
    <dbReference type="NCBI Taxonomy" id="1265935"/>
    <lineage>
        <taxon>Bacteria</taxon>
        <taxon>Bacillati</taxon>
        <taxon>Bacillota</taxon>
        <taxon>Bacilli</taxon>
        <taxon>Bacillales</taxon>
        <taxon>Paenibacillaceae</taxon>
        <taxon>Paenibacillus</taxon>
    </lineage>
</organism>
<dbReference type="RefSeq" id="WP_209860262.1">
    <property type="nucleotide sequence ID" value="NZ_JAGGLD010000001.1"/>
</dbReference>
<accession>A0ABS4JF37</accession>
<feature type="chain" id="PRO_5047329899" description="Copper amine oxidase-like N-terminal domain-containing protein" evidence="1">
    <location>
        <begin position="20"/>
        <end position="540"/>
    </location>
</feature>
<keyword evidence="1" id="KW-0732">Signal</keyword>
<dbReference type="InterPro" id="IPR012854">
    <property type="entry name" value="Cu_amine_oxidase-like_N"/>
</dbReference>
<evidence type="ECO:0000256" key="1">
    <source>
        <dbReference type="SAM" id="SignalP"/>
    </source>
</evidence>
<feature type="domain" description="Copper amine oxidase-like N-terminal" evidence="2">
    <location>
        <begin position="430"/>
        <end position="533"/>
    </location>
</feature>
<dbReference type="InterPro" id="IPR036582">
    <property type="entry name" value="Mao_N_sf"/>
</dbReference>
<keyword evidence="4" id="KW-1185">Reference proteome</keyword>
<feature type="signal peptide" evidence="1">
    <location>
        <begin position="1"/>
        <end position="19"/>
    </location>
</feature>
<dbReference type="Proteomes" id="UP001519288">
    <property type="component" value="Unassembled WGS sequence"/>
</dbReference>
<dbReference type="Pfam" id="PF07833">
    <property type="entry name" value="Cu_amine_oxidN1"/>
    <property type="match status" value="1"/>
</dbReference>
<sequence length="540" mass="59320">MKMKTLAIPVLGLTLVLPAALPAQVGAAAATRATVNTPAADLRANLDHLLSEHFALAVTAMTKAYDGSKDAEEAYKALDQNALDMQPAITSLYGEKGGAEFERIFRAHNKYTDDLVKATKMNNKEAREKALQQVQGFVDEFSTFLATATAGNLPKQAAKDAIRLHEDQVQKTFDEYVAGDYKDAYAAYREGYMTMFKISKALSGAIVTQMPEKFNNTKSDTKAADLRSALNSLASEHFALSALEMQKQFDGRNDYTYLIAAEGGNTADFKAAIASIYGKDGANEFERIWTTNHVNAQSDYVNAVKSGNTQQRDAVKQRIDGFTVEFANFLDTATAQNLPKSASLPALRTHEGQVQTTLDKYAANDFQGSYATNREGFKTMFGVGQALSNAIVNQFNDKFQEASTPMPTPTPTPMPTESSVWMKLNSKSLTINGKVTMMDTMPMVWMNKTYIPLRYLGEGIGANVQYDAKTQSVWVTAGSDTLKFWINKDFMEVNGMRKSVGAKVIVNKDGRTVVPVRFIAELLGWNVNFDAGQIHLTKSM</sequence>
<dbReference type="EMBL" id="JAGGLD010000001">
    <property type="protein sequence ID" value="MBP2000330.1"/>
    <property type="molecule type" value="Genomic_DNA"/>
</dbReference>
<gene>
    <name evidence="3" type="ORF">J2Z69_001349</name>
</gene>
<dbReference type="SUPFAM" id="SSF55383">
    <property type="entry name" value="Copper amine oxidase, domain N"/>
    <property type="match status" value="2"/>
</dbReference>
<dbReference type="Gene3D" id="3.30.457.10">
    <property type="entry name" value="Copper amine oxidase-like, N-terminal domain"/>
    <property type="match status" value="2"/>
</dbReference>
<evidence type="ECO:0000313" key="3">
    <source>
        <dbReference type="EMBL" id="MBP2000330.1"/>
    </source>
</evidence>
<evidence type="ECO:0000313" key="4">
    <source>
        <dbReference type="Proteomes" id="UP001519288"/>
    </source>
</evidence>
<proteinExistence type="predicted"/>
<protein>
    <recommendedName>
        <fullName evidence="2">Copper amine oxidase-like N-terminal domain-containing protein</fullName>
    </recommendedName>
</protein>